<keyword evidence="2" id="KW-1185">Reference proteome</keyword>
<dbReference type="EMBL" id="JBHMAX010000028">
    <property type="protein sequence ID" value="MFB9733240.1"/>
    <property type="molecule type" value="Genomic_DNA"/>
</dbReference>
<comment type="caution">
    <text evidence="1">The sequence shown here is derived from an EMBL/GenBank/DDBJ whole genome shotgun (WGS) entry which is preliminary data.</text>
</comment>
<name>A0ABV5V657_9MICO</name>
<reference evidence="1 2" key="1">
    <citation type="submission" date="2024-09" db="EMBL/GenBank/DDBJ databases">
        <authorList>
            <person name="Sun Q."/>
            <person name="Mori K."/>
        </authorList>
    </citation>
    <scope>NUCLEOTIDE SEQUENCE [LARGE SCALE GENOMIC DNA]</scope>
    <source>
        <strain evidence="1 2">JCM 12763</strain>
    </source>
</reference>
<proteinExistence type="predicted"/>
<protein>
    <submittedName>
        <fullName evidence="1">Uncharacterized protein</fullName>
    </submittedName>
</protein>
<evidence type="ECO:0000313" key="2">
    <source>
        <dbReference type="Proteomes" id="UP001589613"/>
    </source>
</evidence>
<dbReference type="RefSeq" id="WP_141338583.1">
    <property type="nucleotide sequence ID" value="NZ_JBHMAX010000028.1"/>
</dbReference>
<evidence type="ECO:0000313" key="1">
    <source>
        <dbReference type="EMBL" id="MFB9733240.1"/>
    </source>
</evidence>
<sequence>MDTLTMQIRDASSESILLAVDMVYLPCVALFDLKPETKAARVQAGLDLLPDKPVLPSALRNPLSAGGAFAGGQGWHAQIARHIEWLTEFVQEWLDLSPVSG</sequence>
<accession>A0ABV5V657</accession>
<organism evidence="1 2">
    <name type="scientific">Ornithinimicrobium kibberense</name>
    <dbReference type="NCBI Taxonomy" id="282060"/>
    <lineage>
        <taxon>Bacteria</taxon>
        <taxon>Bacillati</taxon>
        <taxon>Actinomycetota</taxon>
        <taxon>Actinomycetes</taxon>
        <taxon>Micrococcales</taxon>
        <taxon>Ornithinimicrobiaceae</taxon>
        <taxon>Ornithinimicrobium</taxon>
    </lineage>
</organism>
<dbReference type="Proteomes" id="UP001589613">
    <property type="component" value="Unassembled WGS sequence"/>
</dbReference>
<gene>
    <name evidence="1" type="ORF">ACFFN0_14420</name>
</gene>